<evidence type="ECO:0000313" key="3">
    <source>
        <dbReference type="Proteomes" id="UP001489897"/>
    </source>
</evidence>
<gene>
    <name evidence="2" type="ORF">VSR73_16145</name>
</gene>
<keyword evidence="2" id="KW-0012">Acyltransferase</keyword>
<accession>A0ABU9RRB4</accession>
<keyword evidence="2" id="KW-0808">Transferase</keyword>
<dbReference type="GO" id="GO:0016746">
    <property type="term" value="F:acyltransferase activity"/>
    <property type="evidence" value="ECO:0007669"/>
    <property type="project" value="UniProtKB-KW"/>
</dbReference>
<dbReference type="Proteomes" id="UP001489897">
    <property type="component" value="Unassembled WGS sequence"/>
</dbReference>
<sequence length="403" mass="45439">MMRNSPTETAFLPDVTARANTGSLRHEIRVCSTHADFLKLRSSWEAVCTTCPATLEFAYCELAAAKAFARGAAVNVALVYDGAALVALWPLCIAREGACRIARALGCGSNEEYGGPLVSDRGDGRFYDAAVDALRSVDADVLEIRFVECNGPLHEALSRAPLSWVLRALPERWRLLSGYSMELSRFPTFDAFIATRPDSLRRPLRRLARRLSEDGAVEYGWCKDVEDARTVLTWLFATKRNWVLSRGLDAPYLMNDDVRDFFIELAGRTDLATTPLVSFVKLDGIPIAASVNLTGPRRLEYFITTYDEAYAARSVGNLLVDSMARWALANGRDFDFRPYFSSYKERWSNHKSWYESHFVVLTWRGRLIEFPLAAEQARRVLRRAREFAIDPLRAKLRALTSAR</sequence>
<evidence type="ECO:0000259" key="1">
    <source>
        <dbReference type="Pfam" id="PF13480"/>
    </source>
</evidence>
<dbReference type="Pfam" id="PF13480">
    <property type="entry name" value="Acetyltransf_6"/>
    <property type="match status" value="1"/>
</dbReference>
<name>A0ABU9RRB4_9BURK</name>
<dbReference type="SUPFAM" id="SSF55729">
    <property type="entry name" value="Acyl-CoA N-acyltransferases (Nat)"/>
    <property type="match status" value="1"/>
</dbReference>
<dbReference type="EMBL" id="JAYMRV010000004">
    <property type="protein sequence ID" value="MEM5422590.1"/>
    <property type="molecule type" value="Genomic_DNA"/>
</dbReference>
<feature type="domain" description="BioF2-like acetyltransferase" evidence="1">
    <location>
        <begin position="199"/>
        <end position="344"/>
    </location>
</feature>
<dbReference type="RefSeq" id="WP_342947500.1">
    <property type="nucleotide sequence ID" value="NZ_JAYMRV010000004.1"/>
</dbReference>
<dbReference type="InterPro" id="IPR038740">
    <property type="entry name" value="BioF2-like_GNAT_dom"/>
</dbReference>
<comment type="caution">
    <text evidence="2">The sequence shown here is derived from an EMBL/GenBank/DDBJ whole genome shotgun (WGS) entry which is preliminary data.</text>
</comment>
<keyword evidence="3" id="KW-1185">Reference proteome</keyword>
<evidence type="ECO:0000313" key="2">
    <source>
        <dbReference type="EMBL" id="MEM5422590.1"/>
    </source>
</evidence>
<proteinExistence type="predicted"/>
<organism evidence="2 3">
    <name type="scientific">Paraburkholderia ferrariae</name>
    <dbReference type="NCBI Taxonomy" id="386056"/>
    <lineage>
        <taxon>Bacteria</taxon>
        <taxon>Pseudomonadati</taxon>
        <taxon>Pseudomonadota</taxon>
        <taxon>Betaproteobacteria</taxon>
        <taxon>Burkholderiales</taxon>
        <taxon>Burkholderiaceae</taxon>
        <taxon>Paraburkholderia</taxon>
    </lineage>
</organism>
<protein>
    <submittedName>
        <fullName evidence="2">GNAT family N-acetyltransferase</fullName>
        <ecNumber evidence="2">2.3.1.-</ecNumber>
    </submittedName>
</protein>
<dbReference type="EC" id="2.3.1.-" evidence="2"/>
<dbReference type="InterPro" id="IPR016181">
    <property type="entry name" value="Acyl_CoA_acyltransferase"/>
</dbReference>
<reference evidence="2 3" key="1">
    <citation type="submission" date="2024-01" db="EMBL/GenBank/DDBJ databases">
        <title>The diversity of rhizobia nodulating Mimosa spp. in eleven states of Brazil covering several biomes is determined by host plant, location, and edaphic factors.</title>
        <authorList>
            <person name="Rouws L."/>
            <person name="Barauna A."/>
            <person name="Beukes C."/>
            <person name="De Faria S.M."/>
            <person name="Gross E."/>
            <person name="Dos Reis Junior F.B."/>
            <person name="Simon M."/>
            <person name="Maluk M."/>
            <person name="Odee D.W."/>
            <person name="Kenicer G."/>
            <person name="Young J.P.W."/>
            <person name="Reis V.M."/>
            <person name="Zilli J."/>
            <person name="James E.K."/>
        </authorList>
    </citation>
    <scope>NUCLEOTIDE SEQUENCE [LARGE SCALE GENOMIC DNA]</scope>
    <source>
        <strain evidence="2 3">JPY167</strain>
    </source>
</reference>